<proteinExistence type="predicted"/>
<dbReference type="Gene3D" id="1.25.40.390">
    <property type="match status" value="1"/>
</dbReference>
<comment type="caution">
    <text evidence="2">The sequence shown here is derived from an EMBL/GenBank/DDBJ whole genome shotgun (WGS) entry which is preliminary data.</text>
</comment>
<dbReference type="Pfam" id="PF14322">
    <property type="entry name" value="SusD-like_3"/>
    <property type="match status" value="1"/>
</dbReference>
<organism evidence="2 3">
    <name type="scientific">Butyricimonas virosa</name>
    <dbReference type="NCBI Taxonomy" id="544645"/>
    <lineage>
        <taxon>Bacteria</taxon>
        <taxon>Pseudomonadati</taxon>
        <taxon>Bacteroidota</taxon>
        <taxon>Bacteroidia</taxon>
        <taxon>Bacteroidales</taxon>
        <taxon>Odoribacteraceae</taxon>
        <taxon>Butyricimonas</taxon>
    </lineage>
</organism>
<dbReference type="SUPFAM" id="SSF48452">
    <property type="entry name" value="TPR-like"/>
    <property type="match status" value="1"/>
</dbReference>
<evidence type="ECO:0000313" key="3">
    <source>
        <dbReference type="Proteomes" id="UP000286038"/>
    </source>
</evidence>
<sequence length="473" mass="54230">MRKLIFFITGLLAITSCNEWLDVKPQNQREAEDLFETQAGFEDALIACYIDLNSTDLFGKKLVVTDIEYLAQHWDFGTVSSESADLVKNFDYTSSYAENAFTAIYKKLYNVIAQANSVLDYLPEKGHVIQDTAIRNIIEGEALAARAFCHMEVLRLFGQVPQDATVKVNLPYAKTVSIEAPEYYDFDQFVEQIFTDFNTALSLFSEWDPARTFGLSMLDSFNGNLSGDVFLNCRRFRFNYYAVKALMARLYLYLGQTDKAYDMAMQVINDKLIGELAAVGTTNKALPSECLLALTNTNIKNNMSMFEADGHFLTQTHFNDLFSGRTITTNNRAQNVWNPKDVSNGMQRIARFLKYEQPENETTTEDMTLNKQVVPLIRLSEMYLIAIETAPDLETANALWTPYQEARNEIPVPLTAENLQDEILMEYQREFFGEGQMFYVYKRLKSKNMMWKTDREVSEQDYIVPLPSTEKKV</sequence>
<accession>A0A415Q988</accession>
<dbReference type="RefSeq" id="WP_118451153.1">
    <property type="nucleotide sequence ID" value="NZ_CABJDM010000053.1"/>
</dbReference>
<protein>
    <submittedName>
        <fullName evidence="2">RagB/SusD family nutrient uptake outer membrane protein</fullName>
    </submittedName>
</protein>
<dbReference type="EMBL" id="QRPV01000053">
    <property type="protein sequence ID" value="RHM37786.1"/>
    <property type="molecule type" value="Genomic_DNA"/>
</dbReference>
<dbReference type="GO" id="GO:0009279">
    <property type="term" value="C:cell outer membrane"/>
    <property type="evidence" value="ECO:0007669"/>
    <property type="project" value="UniProtKB-SubCell"/>
</dbReference>
<dbReference type="InterPro" id="IPR011990">
    <property type="entry name" value="TPR-like_helical_dom_sf"/>
</dbReference>
<dbReference type="Proteomes" id="UP000286038">
    <property type="component" value="Unassembled WGS sequence"/>
</dbReference>
<evidence type="ECO:0000259" key="1">
    <source>
        <dbReference type="Pfam" id="PF14322"/>
    </source>
</evidence>
<gene>
    <name evidence="2" type="ORF">DWZ68_18370</name>
</gene>
<dbReference type="AlphaFoldDB" id="A0A415Q988"/>
<feature type="domain" description="SusD-like N-terminal" evidence="1">
    <location>
        <begin position="19"/>
        <end position="206"/>
    </location>
</feature>
<dbReference type="InterPro" id="IPR033985">
    <property type="entry name" value="SusD-like_N"/>
</dbReference>
<reference evidence="2 3" key="1">
    <citation type="submission" date="2018-08" db="EMBL/GenBank/DDBJ databases">
        <title>A genome reference for cultivated species of the human gut microbiota.</title>
        <authorList>
            <person name="Zou Y."/>
            <person name="Xue W."/>
            <person name="Luo G."/>
        </authorList>
    </citation>
    <scope>NUCLEOTIDE SEQUENCE [LARGE SCALE GENOMIC DNA]</scope>
    <source>
        <strain evidence="2 3">AF34-33</strain>
    </source>
</reference>
<evidence type="ECO:0000313" key="2">
    <source>
        <dbReference type="EMBL" id="RHM37786.1"/>
    </source>
</evidence>
<name>A0A415Q988_9BACT</name>
<dbReference type="PROSITE" id="PS51257">
    <property type="entry name" value="PROKAR_LIPOPROTEIN"/>
    <property type="match status" value="1"/>
</dbReference>